<organism evidence="2 3">
    <name type="scientific">Exophiala aquamarina CBS 119918</name>
    <dbReference type="NCBI Taxonomy" id="1182545"/>
    <lineage>
        <taxon>Eukaryota</taxon>
        <taxon>Fungi</taxon>
        <taxon>Dikarya</taxon>
        <taxon>Ascomycota</taxon>
        <taxon>Pezizomycotina</taxon>
        <taxon>Eurotiomycetes</taxon>
        <taxon>Chaetothyriomycetidae</taxon>
        <taxon>Chaetothyriales</taxon>
        <taxon>Herpotrichiellaceae</taxon>
        <taxon>Exophiala</taxon>
    </lineage>
</organism>
<dbReference type="CDD" id="cd00138">
    <property type="entry name" value="PLDc_SF"/>
    <property type="match status" value="1"/>
</dbReference>
<dbReference type="OrthoDB" id="9997422at2759"/>
<comment type="caution">
    <text evidence="2">The sequence shown here is derived from an EMBL/GenBank/DDBJ whole genome shotgun (WGS) entry which is preliminary data.</text>
</comment>
<accession>A0A072PLN5</accession>
<dbReference type="SUPFAM" id="SSF56024">
    <property type="entry name" value="Phospholipase D/nuclease"/>
    <property type="match status" value="2"/>
</dbReference>
<sequence>MDQSSTRQLINGRTRDSLEDGRSFDLDHIKDISVGLRSTSSPISLATGTGFSIYQNSIIPAMKAAQQEVILVTCFWADSATLSAINDALRHLSEKATASSSTISVRICFSSSSLPRNLLLPTPKRGQNYPPPTWDKLGLPQPDELAGLNMTITRKFFWPFGIIHSKYVIVDREIAIFPSCNVSWERWFEVAISLQGPVVGHLLAFHTEFWDNGNPLAPIHPSEARNEISSLIAQIPVVDGLAETAVFDHARHSMTLLPSPHMSTLLPNHLQPASILGHLPCFPGISHTFPSTPLLNTTHHLLFTAKSSIVMLTPNLTEPVVIEDLIQALERGVDVHIWTNRKLMTMEQIVTAGTTTPRCLRILAKRSKALRGSLQTVFFDDGPGAWEGGENAKDITPIKLHSKVTIIDGEKILLGSCNMDAASWKTSQELGILVESREVVEEFKRTWKYGGLE</sequence>
<dbReference type="Gene3D" id="3.30.870.10">
    <property type="entry name" value="Endonuclease Chain A"/>
    <property type="match status" value="2"/>
</dbReference>
<reference evidence="2 3" key="1">
    <citation type="submission" date="2013-03" db="EMBL/GenBank/DDBJ databases">
        <title>The Genome Sequence of Exophiala aquamarina CBS 119918.</title>
        <authorList>
            <consortium name="The Broad Institute Genomics Platform"/>
            <person name="Cuomo C."/>
            <person name="de Hoog S."/>
            <person name="Gorbushina A."/>
            <person name="Walker B."/>
            <person name="Young S.K."/>
            <person name="Zeng Q."/>
            <person name="Gargeya S."/>
            <person name="Fitzgerald M."/>
            <person name="Haas B."/>
            <person name="Abouelleil A."/>
            <person name="Allen A.W."/>
            <person name="Alvarado L."/>
            <person name="Arachchi H.M."/>
            <person name="Berlin A.M."/>
            <person name="Chapman S.B."/>
            <person name="Gainer-Dewar J."/>
            <person name="Goldberg J."/>
            <person name="Griggs A."/>
            <person name="Gujja S."/>
            <person name="Hansen M."/>
            <person name="Howarth C."/>
            <person name="Imamovic A."/>
            <person name="Ireland A."/>
            <person name="Larimer J."/>
            <person name="McCowan C."/>
            <person name="Murphy C."/>
            <person name="Pearson M."/>
            <person name="Poon T.W."/>
            <person name="Priest M."/>
            <person name="Roberts A."/>
            <person name="Saif S."/>
            <person name="Shea T."/>
            <person name="Sisk P."/>
            <person name="Sykes S."/>
            <person name="Wortman J."/>
            <person name="Nusbaum C."/>
            <person name="Birren B."/>
        </authorList>
    </citation>
    <scope>NUCLEOTIDE SEQUENCE [LARGE SCALE GENOMIC DNA]</scope>
    <source>
        <strain evidence="2 3">CBS 119918</strain>
    </source>
</reference>
<dbReference type="InterPro" id="IPR001736">
    <property type="entry name" value="PLipase_D/transphosphatidylase"/>
</dbReference>
<dbReference type="PANTHER" id="PTHR21248">
    <property type="entry name" value="CARDIOLIPIN SYNTHASE"/>
    <property type="match status" value="1"/>
</dbReference>
<keyword evidence="3" id="KW-1185">Reference proteome</keyword>
<dbReference type="Proteomes" id="UP000027920">
    <property type="component" value="Unassembled WGS sequence"/>
</dbReference>
<dbReference type="EMBL" id="AMGV01000002">
    <property type="protein sequence ID" value="KEF61014.1"/>
    <property type="molecule type" value="Genomic_DNA"/>
</dbReference>
<dbReference type="AlphaFoldDB" id="A0A072PLN5"/>
<gene>
    <name evidence="2" type="ORF">A1O9_02578</name>
</gene>
<dbReference type="InterPro" id="IPR025202">
    <property type="entry name" value="PLD-like_dom"/>
</dbReference>
<protein>
    <recommendedName>
        <fullName evidence="1">PLD phosphodiesterase domain-containing protein</fullName>
    </recommendedName>
</protein>
<feature type="domain" description="PLD phosphodiesterase" evidence="1">
    <location>
        <begin position="396"/>
        <end position="423"/>
    </location>
</feature>
<feature type="domain" description="PLD phosphodiesterase" evidence="1">
    <location>
        <begin position="159"/>
        <end position="186"/>
    </location>
</feature>
<name>A0A072PLN5_9EURO</name>
<dbReference type="SMART" id="SM00155">
    <property type="entry name" value="PLDc"/>
    <property type="match status" value="2"/>
</dbReference>
<dbReference type="PROSITE" id="PS50035">
    <property type="entry name" value="PLD"/>
    <property type="match status" value="2"/>
</dbReference>
<evidence type="ECO:0000313" key="3">
    <source>
        <dbReference type="Proteomes" id="UP000027920"/>
    </source>
</evidence>
<evidence type="ECO:0000313" key="2">
    <source>
        <dbReference type="EMBL" id="KEF61014.1"/>
    </source>
</evidence>
<dbReference type="GO" id="GO:0030572">
    <property type="term" value="F:phosphatidyltransferase activity"/>
    <property type="evidence" value="ECO:0007669"/>
    <property type="project" value="UniProtKB-ARBA"/>
</dbReference>
<dbReference type="PANTHER" id="PTHR21248:SF11">
    <property type="entry name" value="PLD PHOSPHODIESTERASE DOMAIN-CONTAINING PROTEIN"/>
    <property type="match status" value="1"/>
</dbReference>
<dbReference type="Pfam" id="PF13091">
    <property type="entry name" value="PLDc_2"/>
    <property type="match status" value="1"/>
</dbReference>
<dbReference type="RefSeq" id="XP_013263604.1">
    <property type="nucleotide sequence ID" value="XM_013408150.1"/>
</dbReference>
<dbReference type="GeneID" id="25277520"/>
<proteinExistence type="predicted"/>
<evidence type="ECO:0000259" key="1">
    <source>
        <dbReference type="PROSITE" id="PS50035"/>
    </source>
</evidence>
<dbReference type="HOGENOM" id="CLU_030268_0_0_1"/>
<dbReference type="STRING" id="1182545.A0A072PLN5"/>
<dbReference type="GO" id="GO:0032049">
    <property type="term" value="P:cardiolipin biosynthetic process"/>
    <property type="evidence" value="ECO:0007669"/>
    <property type="project" value="UniProtKB-ARBA"/>
</dbReference>
<dbReference type="VEuPathDB" id="FungiDB:A1O9_02578"/>